<feature type="compositionally biased region" description="Low complexity" evidence="7">
    <location>
        <begin position="1881"/>
        <end position="1900"/>
    </location>
</feature>
<feature type="compositionally biased region" description="Basic and acidic residues" evidence="7">
    <location>
        <begin position="2306"/>
        <end position="2316"/>
    </location>
</feature>
<feature type="compositionally biased region" description="Polar residues" evidence="7">
    <location>
        <begin position="409"/>
        <end position="419"/>
    </location>
</feature>
<name>A0ABD1KRF6_9TELE</name>
<feature type="compositionally biased region" description="Basic and acidic residues" evidence="7">
    <location>
        <begin position="1288"/>
        <end position="1303"/>
    </location>
</feature>
<feature type="compositionally biased region" description="Low complexity" evidence="7">
    <location>
        <begin position="2209"/>
        <end position="2232"/>
    </location>
</feature>
<feature type="compositionally biased region" description="Basic and acidic residues" evidence="7">
    <location>
        <begin position="2134"/>
        <end position="2148"/>
    </location>
</feature>
<feature type="compositionally biased region" description="Low complexity" evidence="7">
    <location>
        <begin position="1832"/>
        <end position="1848"/>
    </location>
</feature>
<feature type="compositionally biased region" description="Low complexity" evidence="7">
    <location>
        <begin position="1605"/>
        <end position="1627"/>
    </location>
</feature>
<dbReference type="PANTHER" id="PTHR21603:SF17">
    <property type="entry name" value="PROLIFERATION MARKER PROTEIN KI-67"/>
    <property type="match status" value="1"/>
</dbReference>
<feature type="compositionally biased region" description="Basic residues" evidence="7">
    <location>
        <begin position="2276"/>
        <end position="2286"/>
    </location>
</feature>
<feature type="compositionally biased region" description="Polar residues" evidence="7">
    <location>
        <begin position="1776"/>
        <end position="1788"/>
    </location>
</feature>
<feature type="region of interest" description="Disordered" evidence="7">
    <location>
        <begin position="2103"/>
        <end position="2597"/>
    </location>
</feature>
<feature type="compositionally biased region" description="Polar residues" evidence="7">
    <location>
        <begin position="2318"/>
        <end position="2331"/>
    </location>
</feature>
<dbReference type="PANTHER" id="PTHR21603">
    <property type="entry name" value="ANTIGEN KI-67-LIKE PROTEIN"/>
    <property type="match status" value="1"/>
</dbReference>
<dbReference type="Pfam" id="PF15276">
    <property type="entry name" value="PP1_bind"/>
    <property type="match status" value="1"/>
</dbReference>
<feature type="compositionally biased region" description="Basic and acidic residues" evidence="7">
    <location>
        <begin position="2420"/>
        <end position="2429"/>
    </location>
</feature>
<keyword evidence="10" id="KW-1185">Reference proteome</keyword>
<dbReference type="SMART" id="SM00240">
    <property type="entry name" value="FHA"/>
    <property type="match status" value="1"/>
</dbReference>
<feature type="compositionally biased region" description="Basic and acidic residues" evidence="7">
    <location>
        <begin position="2512"/>
        <end position="2528"/>
    </location>
</feature>
<protein>
    <recommendedName>
        <fullName evidence="8">FHA domain-containing protein</fullName>
    </recommendedName>
</protein>
<evidence type="ECO:0000256" key="2">
    <source>
        <dbReference type="ARBA" id="ARBA00022499"/>
    </source>
</evidence>
<feature type="compositionally biased region" description="Basic and acidic residues" evidence="7">
    <location>
        <begin position="1431"/>
        <end position="1447"/>
    </location>
</feature>
<evidence type="ECO:0000256" key="1">
    <source>
        <dbReference type="ARBA" id="ARBA00004123"/>
    </source>
</evidence>
<feature type="region of interest" description="Disordered" evidence="7">
    <location>
        <begin position="2055"/>
        <end position="2088"/>
    </location>
</feature>
<reference evidence="9 10" key="1">
    <citation type="submission" date="2024-09" db="EMBL/GenBank/DDBJ databases">
        <title>A chromosome-level genome assembly of Gray's grenadier anchovy, Coilia grayii.</title>
        <authorList>
            <person name="Fu Z."/>
        </authorList>
    </citation>
    <scope>NUCLEOTIDE SEQUENCE [LARGE SCALE GENOMIC DNA]</scope>
    <source>
        <strain evidence="9">G4</strain>
        <tissue evidence="9">Muscle</tissue>
    </source>
</reference>
<proteinExistence type="predicted"/>
<dbReference type="Pfam" id="PF08065">
    <property type="entry name" value="KI67R"/>
    <property type="match status" value="1"/>
</dbReference>
<feature type="compositionally biased region" description="Low complexity" evidence="7">
    <location>
        <begin position="313"/>
        <end position="325"/>
    </location>
</feature>
<evidence type="ECO:0000256" key="4">
    <source>
        <dbReference type="ARBA" id="ARBA00022843"/>
    </source>
</evidence>
<feature type="compositionally biased region" description="Low complexity" evidence="7">
    <location>
        <begin position="2249"/>
        <end position="2273"/>
    </location>
</feature>
<evidence type="ECO:0000256" key="3">
    <source>
        <dbReference type="ARBA" id="ARBA00022553"/>
    </source>
</evidence>
<feature type="compositionally biased region" description="Basic and acidic residues" evidence="7">
    <location>
        <begin position="2549"/>
        <end position="2562"/>
    </location>
</feature>
<feature type="compositionally biased region" description="Basic residues" evidence="7">
    <location>
        <begin position="718"/>
        <end position="734"/>
    </location>
</feature>
<dbReference type="EMBL" id="JBHFQA010000003">
    <property type="protein sequence ID" value="KAL2101734.1"/>
    <property type="molecule type" value="Genomic_DNA"/>
</dbReference>
<feature type="compositionally biased region" description="Low complexity" evidence="7">
    <location>
        <begin position="1909"/>
        <end position="1925"/>
    </location>
</feature>
<keyword evidence="4" id="KW-0832">Ubl conjugation</keyword>
<dbReference type="Gene3D" id="2.60.200.20">
    <property type="match status" value="1"/>
</dbReference>
<feature type="compositionally biased region" description="Low complexity" evidence="7">
    <location>
        <begin position="1485"/>
        <end position="1496"/>
    </location>
</feature>
<dbReference type="Proteomes" id="UP001591681">
    <property type="component" value="Unassembled WGS sequence"/>
</dbReference>
<feature type="region of interest" description="Disordered" evidence="7">
    <location>
        <begin position="1189"/>
        <end position="1925"/>
    </location>
</feature>
<feature type="compositionally biased region" description="Low complexity" evidence="7">
    <location>
        <begin position="1305"/>
        <end position="1325"/>
    </location>
</feature>
<dbReference type="SUPFAM" id="SSF49879">
    <property type="entry name" value="SMAD/FHA domain"/>
    <property type="match status" value="1"/>
</dbReference>
<feature type="compositionally biased region" description="Low complexity" evidence="7">
    <location>
        <begin position="111"/>
        <end position="126"/>
    </location>
</feature>
<dbReference type="SMART" id="SM01295">
    <property type="entry name" value="K167R"/>
    <property type="match status" value="1"/>
</dbReference>
<comment type="subcellular location">
    <subcellularLocation>
        <location evidence="1">Nucleus</location>
    </subcellularLocation>
</comment>
<feature type="compositionally biased region" description="Basic and acidic residues" evidence="7">
    <location>
        <begin position="1660"/>
        <end position="1674"/>
    </location>
</feature>
<feature type="domain" description="FHA" evidence="8">
    <location>
        <begin position="26"/>
        <end position="76"/>
    </location>
</feature>
<feature type="region of interest" description="Disordered" evidence="7">
    <location>
        <begin position="958"/>
        <end position="987"/>
    </location>
</feature>
<dbReference type="InterPro" id="IPR012568">
    <property type="entry name" value="KI67R"/>
</dbReference>
<feature type="compositionally biased region" description="Low complexity" evidence="7">
    <location>
        <begin position="2487"/>
        <end position="2504"/>
    </location>
</feature>
<evidence type="ECO:0000256" key="5">
    <source>
        <dbReference type="ARBA" id="ARBA00023242"/>
    </source>
</evidence>
<comment type="caution">
    <text evidence="9">The sequence shown here is derived from an EMBL/GenBank/DDBJ whole genome shotgun (WGS) entry which is preliminary data.</text>
</comment>
<feature type="compositionally biased region" description="Basic and acidic residues" evidence="7">
    <location>
        <begin position="427"/>
        <end position="436"/>
    </location>
</feature>
<feature type="compositionally biased region" description="Polar residues" evidence="7">
    <location>
        <begin position="2178"/>
        <end position="2195"/>
    </location>
</feature>
<feature type="compositionally biased region" description="Polar residues" evidence="7">
    <location>
        <begin position="676"/>
        <end position="695"/>
    </location>
</feature>
<feature type="compositionally biased region" description="Basic residues" evidence="7">
    <location>
        <begin position="2015"/>
        <end position="2024"/>
    </location>
</feature>
<feature type="compositionally biased region" description="Low complexity" evidence="7">
    <location>
        <begin position="293"/>
        <end position="303"/>
    </location>
</feature>
<feature type="compositionally biased region" description="Low complexity" evidence="7">
    <location>
        <begin position="1535"/>
        <end position="1546"/>
    </location>
</feature>
<dbReference type="InterPro" id="IPR000253">
    <property type="entry name" value="FHA_dom"/>
</dbReference>
<dbReference type="PROSITE" id="PS50006">
    <property type="entry name" value="FHA_DOMAIN"/>
    <property type="match status" value="1"/>
</dbReference>
<feature type="compositionally biased region" description="Acidic residues" evidence="7">
    <location>
        <begin position="1198"/>
        <end position="1210"/>
    </location>
</feature>
<dbReference type="CDD" id="cd22673">
    <property type="entry name" value="FHA_Ki67"/>
    <property type="match status" value="1"/>
</dbReference>
<feature type="compositionally biased region" description="Low complexity" evidence="7">
    <location>
        <begin position="1683"/>
        <end position="1694"/>
    </location>
</feature>
<evidence type="ECO:0000313" key="10">
    <source>
        <dbReference type="Proteomes" id="UP001591681"/>
    </source>
</evidence>
<keyword evidence="3" id="KW-0597">Phosphoprotein</keyword>
<evidence type="ECO:0000313" key="9">
    <source>
        <dbReference type="EMBL" id="KAL2101734.1"/>
    </source>
</evidence>
<accession>A0ABD1KRF6</accession>
<feature type="compositionally biased region" description="Polar residues" evidence="7">
    <location>
        <begin position="1628"/>
        <end position="1639"/>
    </location>
</feature>
<sequence>MPLHGKIVVIRRGGGDGTEYPLTAPCLFGRKIECDIRIQMPQVSKEHCRIEINENKEVILTNLSSVNATCINGVAMTQSERLKHGDVFTIIDRSFRFEAPPPPTPKKKRTSTSGKAETLQVLQEQQTTDKKSILASDSCLEDESKAGSDQSAEEGKETSQVAIEAANPAKDVQSPFAELFHMVKQDLDPKSPFKVFGGKTPVSRRNSQKPLTPKGLREAVAAVPAEVKGTPKKTKDAQPASPAGKGDASVATTPKSSQKKRRSSVGQPQAKPEPAPVDDVVCASGEKMAVDETTQQVVATATVSTPGNKRRSSSSSSSSSLQSLRSPRRSEPSEPTSLPSQKETVQTPQRLSAEEVAQQILADPPSAETPTKAPKSPKRRSSSAVSVTSPKPQTPSTESQPAPAEGSQEVKQSPRTSPRANAGQRFKVQDVLREMELSTPPAGKDAQGSSSKKRKSGGADPDLPTPLPKKKRVSFGGQLSPELFDKRLPPDSPLRRGATPRRRSLGLSLAHTPKSLLRRASTIGLVQTLKLGKAIPESPKAKASPGKTAAAASPAKKSPKAKTPSPKAKTASPKKPASATPSPKRQSPAKQKSPAKADPLTPKAKRSPSPAKAQAKSPAKSPAGKASPAKSPAAKAQAKSPAKSPAAKPKTPSPSPSRRASSPATSKTPSPGGRSLSETPTMTGRFSVSRISTPSPEGGKEVQPATPAEKGRATPKIPLKRKSMKASVKKNPRRSLGKGALEVIRRLSGASRANLKVVSSYADIVKFGKTKSQTLGPAKKAGTKAKVVKRAIAPKPKTPARKLKDHTSTGHANSPATIVLSRAQSRAAQVTCGAPTLVPNVALYRMDMRMNEDLTGLSDIFKTPANNKQRRASTRKSLIPETPVASTSMAVPKTPVASTSMAELSVMKTPEETGEMMVSPLSVASTAKRGGYNSEAVTRLLQDGSFIAEDDTSFVATEGASTQQASSEDDEAPDAPMAQTPEQKPAPATATCLTGVKRIMKTPKQKGEPVEDLRGRLLRTPRQKAEPVEDLTGVQRIMKTPRVRSDSPVLCTVALKRLVRTPKQPKAAEPAEEDLSGLQHLLKTPRQKGEPVEDLVGVKRLLRTPEEKAESVEDLTGVKELMKTPKTKGEAVQTKFGIRKLMKTPRQKGAAAVEDFEGLQDLLQEPEDPEMQITQPTEEETVQIQEEVTSATEVLPESSEELDISAEEDKENVCPVAIQSPDAKPCEPAATEGKREPQAKRLSSPLKEIFQDRAAEACEEPAEAECVPLETTEAPKEAHQASSAANLTEERAPEATEEPEKICLEPAEVASSEPAEVASSKPAEATTAGDAAKDLPEPVPKEVPTPARGKGRRLAGVSASTAQASPARAVRAGRAPRPLQEEEEKPTPRRGRKPKQPPAAQQAEEQMSEVVVAATSEPVGSNPGAAATAAEEVKPQEAEVTEPREGEIVEEAVNIAECASESSGEPMSADLPAASAVAETSQDLPEATAQEEPAPARGRRGRAAKQLPETAELAKPRRGRKAKQDSTEQAEEQAMEVVVAAASAPECTTESSALTVASDKDQEIVSAVEDISAESTEPASADEKNTSQVDLPSSADEVPQEEAIEASGEPVEAEVAPVQAADVPPAVSSQDLPDTTTQEEPAPARGRRGRAAKQLAETAEVAKPRRDRKAKQDSTEQAEEQAVDVVVAAASAPECTTESSDATVSAEYKDQEIVSAVEDISAESTEPASADEKNTPQIDLPSSADEVPQEEAIEASGEPVEAEVTPVQAADVPPAVSSQDLPDATTQEEPAPARGRRGRAAKQLPETTEVAKPRRGRKAKQDSTEQAEEQAVDVVVVASAAEPVETPATGEVAETPATQEESAVAEAPKAARGRRGRQTKAPVVSVPAVEPEVENNAPVPHVEERSEAAAEAASESEPSVELSEPAAVAVIEEAGSAAVAKAGRGRRGRQAAAKVQEEAKADEKPQVPAAKAGRGRKGKQASVETPEEVEARSDGQPEADQTPPPSEESEEKPKVKVARGRKGKQASVELEETPKEVVNTTGEVTGAVAAEVVEEPPQRVAKSGRGKKAKQVSFEEPEVVEESKVSAEPAVVAEESALVAGVEEPAKPTAVKVVRGRRGKQTSAKVQEQEEEETKQNEPKADVKKIPEDAEDTPQAPVAKTGRGRRAKEVEVEAEAQPDQTPITEESEKPQTQAVKSARGRKTKPASTPAPESEAMPDAEPAAPAEVAREQPQVLTVKSGRSRRAKATPSPVEAEAVESAEPAVVPEEPVGEAAVKRSRGRVIRKGKAVEKEPSIDQADEPETESSVDKEDHDMISKKSVNWSADLTQTHAFASDKSQTKVEPKRKRGSAPAASDGPEEVTAVEVKRVPKGKAAPKGRGAKKTTEPAAEEDTKPEEAAEAEPVAKTTGRRGKMAATEPAAEEKDAKPEAEAEAVAKTTGRRGKVAKTQEGKEAAPAPKRGAKRREVAEETEEPVADTASPPKRKRGTAAAPEEPRATAAPPAAGKGRRGAAKKAEEAEPEVVSEKGEPLKAAPKTIRGKRKAPQEPETAQEHESVPAEDATKAEGSISRGRGRNQRKAAEAPAAPEEAAPSRRTRRK</sequence>
<organism evidence="9 10">
    <name type="scientific">Coilia grayii</name>
    <name type="common">Gray's grenadier anchovy</name>
    <dbReference type="NCBI Taxonomy" id="363190"/>
    <lineage>
        <taxon>Eukaryota</taxon>
        <taxon>Metazoa</taxon>
        <taxon>Chordata</taxon>
        <taxon>Craniata</taxon>
        <taxon>Vertebrata</taxon>
        <taxon>Euteleostomi</taxon>
        <taxon>Actinopterygii</taxon>
        <taxon>Neopterygii</taxon>
        <taxon>Teleostei</taxon>
        <taxon>Clupei</taxon>
        <taxon>Clupeiformes</taxon>
        <taxon>Clupeoidei</taxon>
        <taxon>Engraulidae</taxon>
        <taxon>Coilinae</taxon>
        <taxon>Coilia</taxon>
    </lineage>
</organism>
<feature type="compositionally biased region" description="Low complexity" evidence="7">
    <location>
        <begin position="1366"/>
        <end position="1378"/>
    </location>
</feature>
<keyword evidence="6" id="KW-0131">Cell cycle</keyword>
<feature type="region of interest" description="Disordered" evidence="7">
    <location>
        <begin position="1938"/>
        <end position="2042"/>
    </location>
</feature>
<dbReference type="InterPro" id="IPR008984">
    <property type="entry name" value="SMAD_FHA_dom_sf"/>
</dbReference>
<evidence type="ECO:0000256" key="6">
    <source>
        <dbReference type="ARBA" id="ARBA00023306"/>
    </source>
</evidence>
<feature type="compositionally biased region" description="Low complexity" evidence="7">
    <location>
        <begin position="541"/>
        <end position="584"/>
    </location>
</feature>
<dbReference type="GO" id="GO:0005634">
    <property type="term" value="C:nucleus"/>
    <property type="evidence" value="ECO:0007669"/>
    <property type="project" value="UniProtKB-SubCell"/>
</dbReference>
<feature type="compositionally biased region" description="Basic and acidic residues" evidence="7">
    <location>
        <begin position="1955"/>
        <end position="1965"/>
    </location>
</feature>
<feature type="region of interest" description="Disordered" evidence="7">
    <location>
        <begin position="95"/>
        <end position="160"/>
    </location>
</feature>
<feature type="compositionally biased region" description="Basic and acidic residues" evidence="7">
    <location>
        <begin position="1331"/>
        <end position="1340"/>
    </location>
</feature>
<feature type="compositionally biased region" description="Low complexity" evidence="7">
    <location>
        <begin position="607"/>
        <end position="671"/>
    </location>
</feature>
<feature type="compositionally biased region" description="Basic residues" evidence="7">
    <location>
        <begin position="2368"/>
        <end position="2381"/>
    </location>
</feature>
<dbReference type="InterPro" id="IPR029334">
    <property type="entry name" value="PP1-bd"/>
</dbReference>
<feature type="compositionally biased region" description="Polar residues" evidence="7">
    <location>
        <begin position="388"/>
        <end position="400"/>
    </location>
</feature>
<evidence type="ECO:0000256" key="7">
    <source>
        <dbReference type="SAM" id="MobiDB-lite"/>
    </source>
</evidence>
<feature type="region of interest" description="Disordered" evidence="7">
    <location>
        <begin position="188"/>
        <end position="734"/>
    </location>
</feature>
<gene>
    <name evidence="9" type="ORF">ACEWY4_003495</name>
</gene>
<keyword evidence="2" id="KW-1017">Isopeptide bond</keyword>
<dbReference type="Pfam" id="PF00498">
    <property type="entry name" value="FHA"/>
    <property type="match status" value="1"/>
</dbReference>
<keyword evidence="5" id="KW-0539">Nucleus</keyword>
<feature type="compositionally biased region" description="Low complexity" evidence="7">
    <location>
        <begin position="1399"/>
        <end position="1414"/>
    </location>
</feature>
<evidence type="ECO:0000259" key="8">
    <source>
        <dbReference type="PROSITE" id="PS50006"/>
    </source>
</evidence>